<dbReference type="GO" id="GO:0035556">
    <property type="term" value="P:intracellular signal transduction"/>
    <property type="evidence" value="ECO:0007669"/>
    <property type="project" value="InterPro"/>
</dbReference>
<dbReference type="GO" id="GO:0009190">
    <property type="term" value="P:cyclic nucleotide biosynthetic process"/>
    <property type="evidence" value="ECO:0007669"/>
    <property type="project" value="InterPro"/>
</dbReference>
<feature type="compositionally biased region" description="Low complexity" evidence="2">
    <location>
        <begin position="1573"/>
        <end position="1593"/>
    </location>
</feature>
<proteinExistence type="predicted"/>
<feature type="compositionally biased region" description="Low complexity" evidence="2">
    <location>
        <begin position="12"/>
        <end position="24"/>
    </location>
</feature>
<evidence type="ECO:0000256" key="2">
    <source>
        <dbReference type="SAM" id="MobiDB-lite"/>
    </source>
</evidence>
<dbReference type="InterPro" id="IPR050697">
    <property type="entry name" value="Adenylyl/Guanylyl_Cyclase_3/4"/>
</dbReference>
<feature type="region of interest" description="Disordered" evidence="2">
    <location>
        <begin position="1430"/>
        <end position="1469"/>
    </location>
</feature>
<dbReference type="PANTHER" id="PTHR43081">
    <property type="entry name" value="ADENYLATE CYCLASE, TERMINAL-DIFFERENTIATION SPECIFIC-RELATED"/>
    <property type="match status" value="1"/>
</dbReference>
<name>A0A0S4JRB6_BODSA</name>
<dbReference type="PANTHER" id="PTHR43081:SF1">
    <property type="entry name" value="ADENYLATE CYCLASE, TERMINAL-DIFFERENTIATION SPECIFIC"/>
    <property type="match status" value="1"/>
</dbReference>
<keyword evidence="5" id="KW-1185">Reference proteome</keyword>
<protein>
    <submittedName>
        <fullName evidence="4">Guanylate cyclase, putative</fullName>
    </submittedName>
</protein>
<feature type="region of interest" description="Disordered" evidence="2">
    <location>
        <begin position="1570"/>
        <end position="1607"/>
    </location>
</feature>
<feature type="compositionally biased region" description="Acidic residues" evidence="2">
    <location>
        <begin position="1447"/>
        <end position="1457"/>
    </location>
</feature>
<gene>
    <name evidence="4" type="ORF">BSAL_40810</name>
</gene>
<dbReference type="VEuPathDB" id="TriTrypDB:BSAL_40810"/>
<dbReference type="SUPFAM" id="SSF55073">
    <property type="entry name" value="Nucleotide cyclase"/>
    <property type="match status" value="2"/>
</dbReference>
<dbReference type="Gene3D" id="3.30.70.1230">
    <property type="entry name" value="Nucleotide cyclase"/>
    <property type="match status" value="2"/>
</dbReference>
<keyword evidence="1" id="KW-0175">Coiled coil</keyword>
<feature type="compositionally biased region" description="Basic and acidic residues" evidence="2">
    <location>
        <begin position="32"/>
        <end position="47"/>
    </location>
</feature>
<dbReference type="SMART" id="SM00044">
    <property type="entry name" value="CYCc"/>
    <property type="match status" value="1"/>
</dbReference>
<reference evidence="5" key="1">
    <citation type="submission" date="2015-09" db="EMBL/GenBank/DDBJ databases">
        <authorList>
            <consortium name="Pathogen Informatics"/>
        </authorList>
    </citation>
    <scope>NUCLEOTIDE SEQUENCE [LARGE SCALE GENOMIC DNA]</scope>
    <source>
        <strain evidence="5">Lake Konstanz</strain>
    </source>
</reference>
<feature type="region of interest" description="Disordered" evidence="2">
    <location>
        <begin position="1"/>
        <end position="47"/>
    </location>
</feature>
<sequence length="1673" mass="184399">MTYSHKKHEETASSSGVSKAGVSGHRAPPARVMEDRHQRDAVQTNRRFESEVERVANAKFQLAKKTEADAMHKSFDEEEARRHVVAVDPGTAALLNKLNVSSAPTAHAREGDWKSPIQSTRGPDVAERRVFLKSIGLPDTKLRKEEQQLPQLSASSILVERDISTASPFGTPLKSSTAHHQTHRLGITTPSPHQHKKREVHSEPASPAAMGITKGPPTLDNTRAPLRTMVGHLKSVKTMMATRALAPLPQKPSLVDTRVPDRGADVATDAMVGKFKLLQAEERDFATDVRSRQIAEEQEGTLLHFEMTQSIRRVEEIVAALERGKEFRDMAAYKQAKDDAEKNDTANQTAHEEASLDELRQVIQILLKDSSRQAAVHQKLELESRRTAQDLRDAQELLILRAQEISELKQQLDELVRTRETLKRDHARVEQQLEALTARTRQSMIGDIGLGNEAASSSSGEEDSSVTLDNNSFPFPQVHPSGSILVPAAASSSAKKKRGSRKAKESTFVRLPVDGATMLNELHVANMIPSLASVPNGDDVTIVCTAVQSISQLWEQCALDMPTAISLHNRILLEAIPKHRGYQVKTAGEEFMVAFHSTTAAINFAMTVQQQLALEVWPQKLAEQQCCAIVRKEPPQVESPTSKAPAGPPGDLWRGLRVAMGIHFGSVHVEINPITNGYDYMGQTVNRALMLKRISHGGMAAVSKEVYERLNQELMYEEHEDTEGTPKRRSGISYAETLRRKTSLKDLKSMPRQPTSPADPAPPLCPITMAFHCKIPAARVAAQDVYCVLPMSLEDRLADIQATNRAIATKHGVDFDDVLQATQEDEQPSELENMLGTFSRQQGKQALFLTSDGVVDANSLKTEEEIEEIAIQRAGLPSGNVALLSLQCESVRNKKFLEKILAKVKRPQVDATPTNVTRRPCAASLPNYMAFHCKIPAARVAAQDVYCVLPMSLEDRLADIQATNRAIATKHGVDFDDVLQATQEDEQPSELENMLGTFSRQQGKQALFLTSDGVVDANSLKTEEEIEEIAIQRAGLPSGNVALLSLQCESVRNKKFLEKILAKDMELLIRKFRECVELATAPFGGHIIDSRGDIHTIAFSSIGVAVRCALAIDAELTMTEWPKWIDNYKDTERLRWYKNTTLFAGLRASIGLHVAHLEPHYDPMTKAVGYIGADSYVAFRLSCLARPGQTLIEESVAYQALGLIKPLPLFSHLVPNAANANAVAARLCVVMSKCFVGRHFYWSGLETYEQCKSSQYKSQYKRMRMSLEMEDVRWKRDATRVVAKQHVSGGITAPVKAAGSPTNQEEADANDQLAENTGAETLLGLGEKFEAIVQKADGTITAAMEVRQRDMDVINIFSTTLLDKLNSEHLPEALRDREPIIGQLEKLEHNLMVMHDVFYEGQLVAFQPFIADIADIRELPLKGTRREAAEAAAAAANAGSRKSTADEWTDADDDDDGNDTKGFNEDDDDDTSAAIAAVSIAGGAAGGKSDLWLQVGKGGTATEEDLRRRLVVLEEEVLLSHKILRNMLDVLKDWMEPLLGTHIRYIMPDDEVVSKLIAIDRNVREPYLKQQEAASAAPNNSQAAQQSSAAGAGAAAGGAPGQAPGTLAKAIPKTTRQVWRQIVEHAVTDAGLEDRLRGRGSKLLKSMESLVCRHFLFLRQYVKRVRIKERLTK</sequence>
<feature type="region of interest" description="Disordered" evidence="2">
    <location>
        <begin position="450"/>
        <end position="469"/>
    </location>
</feature>
<feature type="region of interest" description="Disordered" evidence="2">
    <location>
        <begin position="1292"/>
        <end position="1313"/>
    </location>
</feature>
<dbReference type="Pfam" id="PF00211">
    <property type="entry name" value="Guanylate_cyc"/>
    <property type="match status" value="1"/>
</dbReference>
<feature type="region of interest" description="Disordered" evidence="2">
    <location>
        <begin position="168"/>
        <end position="223"/>
    </location>
</feature>
<dbReference type="OrthoDB" id="2021138at2759"/>
<evidence type="ECO:0000313" key="5">
    <source>
        <dbReference type="Proteomes" id="UP000051952"/>
    </source>
</evidence>
<dbReference type="InterPro" id="IPR001054">
    <property type="entry name" value="A/G_cyclase"/>
</dbReference>
<evidence type="ECO:0000259" key="3">
    <source>
        <dbReference type="SMART" id="SM00044"/>
    </source>
</evidence>
<accession>A0A0S4JRB6</accession>
<feature type="region of interest" description="Disordered" evidence="2">
    <location>
        <begin position="717"/>
        <end position="736"/>
    </location>
</feature>
<feature type="coiled-coil region" evidence="1">
    <location>
        <begin position="377"/>
        <end position="439"/>
    </location>
</feature>
<feature type="compositionally biased region" description="Polar residues" evidence="2">
    <location>
        <begin position="168"/>
        <end position="179"/>
    </location>
</feature>
<dbReference type="EMBL" id="CYKH01002119">
    <property type="protein sequence ID" value="CUG93111.1"/>
    <property type="molecule type" value="Genomic_DNA"/>
</dbReference>
<evidence type="ECO:0000256" key="1">
    <source>
        <dbReference type="SAM" id="Coils"/>
    </source>
</evidence>
<dbReference type="InterPro" id="IPR029787">
    <property type="entry name" value="Nucleotide_cyclase"/>
</dbReference>
<organism evidence="4 5">
    <name type="scientific">Bodo saltans</name>
    <name type="common">Flagellated protozoan</name>
    <dbReference type="NCBI Taxonomy" id="75058"/>
    <lineage>
        <taxon>Eukaryota</taxon>
        <taxon>Discoba</taxon>
        <taxon>Euglenozoa</taxon>
        <taxon>Kinetoplastea</taxon>
        <taxon>Metakinetoplastina</taxon>
        <taxon>Eubodonida</taxon>
        <taxon>Bodonidae</taxon>
        <taxon>Bodo</taxon>
    </lineage>
</organism>
<feature type="domain" description="Guanylate cyclase" evidence="3">
    <location>
        <begin position="419"/>
        <end position="720"/>
    </location>
</feature>
<evidence type="ECO:0000313" key="4">
    <source>
        <dbReference type="EMBL" id="CUG93111.1"/>
    </source>
</evidence>
<dbReference type="Proteomes" id="UP000051952">
    <property type="component" value="Unassembled WGS sequence"/>
</dbReference>